<feature type="domain" description="Integrase catalytic" evidence="2">
    <location>
        <begin position="54"/>
        <end position="129"/>
    </location>
</feature>
<dbReference type="Gene3D" id="3.30.420.10">
    <property type="entry name" value="Ribonuclease H-like superfamily/Ribonuclease H"/>
    <property type="match status" value="1"/>
</dbReference>
<dbReference type="OrthoDB" id="9814512at2"/>
<dbReference type="RefSeq" id="WP_134357286.1">
    <property type="nucleotide sequence ID" value="NZ_CP038033.1"/>
</dbReference>
<dbReference type="PROSITE" id="PS50994">
    <property type="entry name" value="INTEGRASE"/>
    <property type="match status" value="1"/>
</dbReference>
<evidence type="ECO:0000256" key="1">
    <source>
        <dbReference type="SAM" id="MobiDB-lite"/>
    </source>
</evidence>
<accession>A0A4P7BW74</accession>
<dbReference type="InterPro" id="IPR036397">
    <property type="entry name" value="RNaseH_sf"/>
</dbReference>
<dbReference type="Proteomes" id="UP000294325">
    <property type="component" value="Chromosome"/>
</dbReference>
<dbReference type="InterPro" id="IPR050900">
    <property type="entry name" value="Transposase_IS3/IS150/IS904"/>
</dbReference>
<keyword evidence="4" id="KW-1185">Reference proteome</keyword>
<evidence type="ECO:0000259" key="2">
    <source>
        <dbReference type="PROSITE" id="PS50994"/>
    </source>
</evidence>
<protein>
    <recommendedName>
        <fullName evidence="2">Integrase catalytic domain-containing protein</fullName>
    </recommendedName>
</protein>
<dbReference type="EMBL" id="CP038033">
    <property type="protein sequence ID" value="QBQ54191.1"/>
    <property type="molecule type" value="Genomic_DNA"/>
</dbReference>
<dbReference type="Pfam" id="PF00665">
    <property type="entry name" value="rve"/>
    <property type="match status" value="1"/>
</dbReference>
<name>A0A4P7BW74_9GAMM</name>
<proteinExistence type="predicted"/>
<dbReference type="InterPro" id="IPR001584">
    <property type="entry name" value="Integrase_cat-core"/>
</dbReference>
<gene>
    <name evidence="3" type="ORF">E3U44_06500</name>
</gene>
<dbReference type="PANTHER" id="PTHR46889">
    <property type="entry name" value="TRANSPOSASE INSF FOR INSERTION SEQUENCE IS3B-RELATED"/>
    <property type="match status" value="1"/>
</dbReference>
<dbReference type="KEGG" id="nwr:E3U44_06500"/>
<organism evidence="3 4">
    <name type="scientific">Nitrosococcus wardiae</name>
    <dbReference type="NCBI Taxonomy" id="1814290"/>
    <lineage>
        <taxon>Bacteria</taxon>
        <taxon>Pseudomonadati</taxon>
        <taxon>Pseudomonadota</taxon>
        <taxon>Gammaproteobacteria</taxon>
        <taxon>Chromatiales</taxon>
        <taxon>Chromatiaceae</taxon>
        <taxon>Nitrosococcus</taxon>
    </lineage>
</organism>
<evidence type="ECO:0000313" key="3">
    <source>
        <dbReference type="EMBL" id="QBQ54191.1"/>
    </source>
</evidence>
<dbReference type="SUPFAM" id="SSF53098">
    <property type="entry name" value="Ribonuclease H-like"/>
    <property type="match status" value="1"/>
</dbReference>
<dbReference type="GO" id="GO:0015074">
    <property type="term" value="P:DNA integration"/>
    <property type="evidence" value="ECO:0007669"/>
    <property type="project" value="InterPro"/>
</dbReference>
<dbReference type="GO" id="GO:0003676">
    <property type="term" value="F:nucleic acid binding"/>
    <property type="evidence" value="ECO:0007669"/>
    <property type="project" value="InterPro"/>
</dbReference>
<dbReference type="PANTHER" id="PTHR46889:SF4">
    <property type="entry name" value="TRANSPOSASE INSO FOR INSERTION SEQUENCE ELEMENT IS911B-RELATED"/>
    <property type="match status" value="1"/>
</dbReference>
<feature type="region of interest" description="Disordered" evidence="1">
    <location>
        <begin position="24"/>
        <end position="49"/>
    </location>
</feature>
<sequence>MMNSSEGEPISRTWVARLMKPQGLKSKRRRQFKATTQAHPTRPAAPNVFNQAFETTRPDRGYVGDITFIPTEEGWLDLAVLLDLYSRAVVGWAMSARINATLTHDALMMAIWKRRPAPGLIVHSDRGRQ</sequence>
<dbReference type="AlphaFoldDB" id="A0A4P7BW74"/>
<dbReference type="InterPro" id="IPR012337">
    <property type="entry name" value="RNaseH-like_sf"/>
</dbReference>
<reference evidence="3 4" key="1">
    <citation type="submission" date="2019-03" db="EMBL/GenBank/DDBJ databases">
        <title>The genome sequence of Nitrosococcus wardiae strain D1FHST reveals the archetypal metabolic capacity of ammonia-oxidizing Gammaproteobacteria.</title>
        <authorList>
            <person name="Wang L."/>
            <person name="Lim C.K."/>
            <person name="Hanson T.E."/>
            <person name="Dang H."/>
            <person name="Klotz M.G."/>
        </authorList>
    </citation>
    <scope>NUCLEOTIDE SEQUENCE [LARGE SCALE GENOMIC DNA]</scope>
    <source>
        <strain evidence="3 4">D1FHS</strain>
    </source>
</reference>
<evidence type="ECO:0000313" key="4">
    <source>
        <dbReference type="Proteomes" id="UP000294325"/>
    </source>
</evidence>